<feature type="region of interest" description="Disordered" evidence="1">
    <location>
        <begin position="56"/>
        <end position="79"/>
    </location>
</feature>
<organism evidence="2 3">
    <name type="scientific">Caenorhabditis bovis</name>
    <dbReference type="NCBI Taxonomy" id="2654633"/>
    <lineage>
        <taxon>Eukaryota</taxon>
        <taxon>Metazoa</taxon>
        <taxon>Ecdysozoa</taxon>
        <taxon>Nematoda</taxon>
        <taxon>Chromadorea</taxon>
        <taxon>Rhabditida</taxon>
        <taxon>Rhabditina</taxon>
        <taxon>Rhabditomorpha</taxon>
        <taxon>Rhabditoidea</taxon>
        <taxon>Rhabditidae</taxon>
        <taxon>Peloderinae</taxon>
        <taxon>Caenorhabditis</taxon>
    </lineage>
</organism>
<gene>
    <name evidence="2" type="ORF">CBOVIS_LOCUS4898</name>
</gene>
<comment type="caution">
    <text evidence="2">The sequence shown here is derived from an EMBL/GenBank/DDBJ whole genome shotgun (WGS) entry which is preliminary data.</text>
</comment>
<dbReference type="Proteomes" id="UP000494206">
    <property type="component" value="Unassembled WGS sequence"/>
</dbReference>
<accession>A0A8S1ELZ4</accession>
<dbReference type="AlphaFoldDB" id="A0A8S1ELZ4"/>
<proteinExistence type="predicted"/>
<keyword evidence="3" id="KW-1185">Reference proteome</keyword>
<name>A0A8S1ELZ4_9PELO</name>
<sequence length="558" mass="63736">MDKHSRRKNYTKNWLKIQKEVLLELNEETDANDVLKICEEQDNFCAKEIERFDEDDSSGCLNEVESEDKPKNNDENEPQMHQMSYKVEDIYDETDFRLKSYVEFVLKTKMSMMNCERLDRLMEILTGSPPIFTLEFDEDDVRCWPCYFASMECKEEYESQKLYLPITLFSDGVKLKRCSRKMATPLYARLESVGKEERKNGKSVMLLSLNFAEKDDLSNHIASNELTQLVSYAPNYDLYRGFTNYGPAQFPISPVVPTNAPVPTNVGDNCLLTELTECVSNKKLDLLKAGRIIQYASLRGHINSDIIKKFASAHCNVNEFIVTTPVDYNNPQIIATLLASNVVKDAIMLKKNEELMREVTLTKKIKSNSTLSVKGSRKNVKTIHMIPAFGPFKNFAISLDDHPMPPSDSPHLILQHHLKHILRKICSVPSSIQRYSLGRTTKSTKLPDVIYEPLKKYFFEFINLNNEELEGPSPTLEEFSESPFLKSLGLNSNERVSKFRALSSARISFDSVFDGQLSIALSEMRYGSFDKDGNFYPRSRKSTASEIARPTPPETPSS</sequence>
<evidence type="ECO:0000256" key="1">
    <source>
        <dbReference type="SAM" id="MobiDB-lite"/>
    </source>
</evidence>
<evidence type="ECO:0000313" key="3">
    <source>
        <dbReference type="Proteomes" id="UP000494206"/>
    </source>
</evidence>
<evidence type="ECO:0000313" key="2">
    <source>
        <dbReference type="EMBL" id="CAB3402257.1"/>
    </source>
</evidence>
<feature type="region of interest" description="Disordered" evidence="1">
    <location>
        <begin position="530"/>
        <end position="558"/>
    </location>
</feature>
<reference evidence="2 3" key="1">
    <citation type="submission" date="2020-04" db="EMBL/GenBank/DDBJ databases">
        <authorList>
            <person name="Laetsch R D."/>
            <person name="Stevens L."/>
            <person name="Kumar S."/>
            <person name="Blaxter L. M."/>
        </authorList>
    </citation>
    <scope>NUCLEOTIDE SEQUENCE [LARGE SCALE GENOMIC DNA]</scope>
</reference>
<dbReference type="EMBL" id="CADEPM010000003">
    <property type="protein sequence ID" value="CAB3402257.1"/>
    <property type="molecule type" value="Genomic_DNA"/>
</dbReference>
<protein>
    <submittedName>
        <fullName evidence="2">Uncharacterized protein</fullName>
    </submittedName>
</protein>